<dbReference type="InterPro" id="IPR004107">
    <property type="entry name" value="Integrase_SAM-like_N"/>
</dbReference>
<evidence type="ECO:0000256" key="4">
    <source>
        <dbReference type="ARBA" id="ARBA00023125"/>
    </source>
</evidence>
<dbReference type="SUPFAM" id="SSF56349">
    <property type="entry name" value="DNA breaking-rejoining enzymes"/>
    <property type="match status" value="1"/>
</dbReference>
<dbReference type="Pfam" id="PF00589">
    <property type="entry name" value="Phage_integrase"/>
    <property type="match status" value="1"/>
</dbReference>
<dbReference type="CDD" id="cd01189">
    <property type="entry name" value="INT_ICEBs1_C_like"/>
    <property type="match status" value="1"/>
</dbReference>
<evidence type="ECO:0000259" key="7">
    <source>
        <dbReference type="PROSITE" id="PS51898"/>
    </source>
</evidence>
<comment type="caution">
    <text evidence="8">The sequence shown here is derived from an EMBL/GenBank/DDBJ whole genome shotgun (WGS) entry which is preliminary data.</text>
</comment>
<keyword evidence="5" id="KW-0233">DNA recombination</keyword>
<dbReference type="SUPFAM" id="SSF54171">
    <property type="entry name" value="DNA-binding domain"/>
    <property type="match status" value="1"/>
</dbReference>
<keyword evidence="4" id="KW-0238">DNA-binding</keyword>
<evidence type="ECO:0000256" key="2">
    <source>
        <dbReference type="ARBA" id="ARBA00008857"/>
    </source>
</evidence>
<dbReference type="InterPro" id="IPR011010">
    <property type="entry name" value="DNA_brk_join_enz"/>
</dbReference>
<dbReference type="GO" id="GO:0003677">
    <property type="term" value="F:DNA binding"/>
    <property type="evidence" value="ECO:0007669"/>
    <property type="project" value="UniProtKB-KW"/>
</dbReference>
<dbReference type="GO" id="GO:0008907">
    <property type="term" value="F:integrase activity"/>
    <property type="evidence" value="ECO:0007669"/>
    <property type="project" value="InterPro"/>
</dbReference>
<dbReference type="Gene3D" id="3.30.160.60">
    <property type="entry name" value="Classic Zinc Finger"/>
    <property type="match status" value="1"/>
</dbReference>
<comment type="function">
    <text evidence="1">Site-specific tyrosine recombinase, which acts by catalyzing the cutting and rejoining of the recombining DNA molecules.</text>
</comment>
<dbReference type="PROSITE" id="PS51898">
    <property type="entry name" value="TYR_RECOMBINASE"/>
    <property type="match status" value="1"/>
</dbReference>
<sequence>MQKETGKVTLRKRKVKKSDGKRRDSKGVILKMGEYQRPDGRYLYKYRGKLGQKKVIYATSLKELREKENSVDQDRLDGIRTMESCNVNDMFDLWCQVKRGLKDNTFQNYKYMYNTYVRPEFGRINVKELRKTDVKVFYNRLVDDERLRVHTLDVIQNILHQVLDVAVDDRYIRVNPLDNALAELKRARGKDTKKRKALTLTEQRMFLDYIKDHPTYYRWYPIFSFMIGTGMRVGEVTGLRWCDVDMEDKWIDVNHTLVYYDHGNRHCAYEINSTKTEAGTRVIPMLDMVKDALLLEKKNQEEAGLTCKSSICGYTDFIFLNRFGEVTNNGMLNKAISRIIRDHNDEELLRDSEHARLIPKFSCHSLRHTFTTRMIEAGVNIKVVQEILGHTDVSTTLNIYADATKDLKKDEFAGLNDYLKEAKGA</sequence>
<dbReference type="AlphaFoldDB" id="A0A4R6Q090"/>
<dbReference type="GO" id="GO:0006310">
    <property type="term" value="P:DNA recombination"/>
    <property type="evidence" value="ECO:0007669"/>
    <property type="project" value="UniProtKB-KW"/>
</dbReference>
<evidence type="ECO:0000256" key="6">
    <source>
        <dbReference type="SAM" id="MobiDB-lite"/>
    </source>
</evidence>
<dbReference type="InterPro" id="IPR016177">
    <property type="entry name" value="DNA-bd_dom_sf"/>
</dbReference>
<dbReference type="Pfam" id="PF14659">
    <property type="entry name" value="Phage_int_SAM_3"/>
    <property type="match status" value="1"/>
</dbReference>
<dbReference type="PANTHER" id="PTHR30629:SF2">
    <property type="entry name" value="PROPHAGE INTEGRASE INTS-RELATED"/>
    <property type="match status" value="1"/>
</dbReference>
<protein>
    <submittedName>
        <fullName evidence="8">Integrase-like protein</fullName>
    </submittedName>
</protein>
<keyword evidence="9" id="KW-1185">Reference proteome</keyword>
<evidence type="ECO:0000256" key="5">
    <source>
        <dbReference type="ARBA" id="ARBA00023172"/>
    </source>
</evidence>
<feature type="domain" description="Tyr recombinase" evidence="7">
    <location>
        <begin position="193"/>
        <end position="413"/>
    </location>
</feature>
<dbReference type="InterPro" id="IPR002104">
    <property type="entry name" value="Integrase_catalytic"/>
</dbReference>
<evidence type="ECO:0000256" key="1">
    <source>
        <dbReference type="ARBA" id="ARBA00003283"/>
    </source>
</evidence>
<dbReference type="Gene3D" id="1.10.443.10">
    <property type="entry name" value="Intergrase catalytic core"/>
    <property type="match status" value="1"/>
</dbReference>
<name>A0A4R6Q090_9FIRM</name>
<keyword evidence="3" id="KW-0229">DNA integration</keyword>
<dbReference type="Gene3D" id="1.10.150.130">
    <property type="match status" value="1"/>
</dbReference>
<dbReference type="InterPro" id="IPR050808">
    <property type="entry name" value="Phage_Integrase"/>
</dbReference>
<dbReference type="OrthoDB" id="9803188at2"/>
<gene>
    <name evidence="8" type="ORF">EV211_1691</name>
</gene>
<dbReference type="InterPro" id="IPR010998">
    <property type="entry name" value="Integrase_recombinase_N"/>
</dbReference>
<dbReference type="PANTHER" id="PTHR30629">
    <property type="entry name" value="PROPHAGE INTEGRASE"/>
    <property type="match status" value="1"/>
</dbReference>
<accession>A0A4R6Q090</accession>
<feature type="region of interest" description="Disordered" evidence="6">
    <location>
        <begin position="1"/>
        <end position="25"/>
    </location>
</feature>
<dbReference type="RefSeq" id="WP_133529371.1">
    <property type="nucleotide sequence ID" value="NZ_SNXO01000069.1"/>
</dbReference>
<dbReference type="Proteomes" id="UP000295500">
    <property type="component" value="Unassembled WGS sequence"/>
</dbReference>
<dbReference type="Pfam" id="PF02920">
    <property type="entry name" value="Integrase_DNA"/>
    <property type="match status" value="1"/>
</dbReference>
<evidence type="ECO:0000313" key="8">
    <source>
        <dbReference type="EMBL" id="TDP44676.1"/>
    </source>
</evidence>
<comment type="similarity">
    <text evidence="2">Belongs to the 'phage' integrase family.</text>
</comment>
<dbReference type="InterPro" id="IPR013762">
    <property type="entry name" value="Integrase-like_cat_sf"/>
</dbReference>
<evidence type="ECO:0000256" key="3">
    <source>
        <dbReference type="ARBA" id="ARBA00022908"/>
    </source>
</evidence>
<organism evidence="8 9">
    <name type="scientific">Aminicella lysinilytica</name>
    <dbReference type="NCBI Taxonomy" id="433323"/>
    <lineage>
        <taxon>Bacteria</taxon>
        <taxon>Bacillati</taxon>
        <taxon>Bacillota</taxon>
        <taxon>Clostridia</taxon>
        <taxon>Peptostreptococcales</taxon>
        <taxon>Anaerovoracaceae</taxon>
        <taxon>Aminicella</taxon>
    </lineage>
</organism>
<proteinExistence type="inferred from homology"/>
<dbReference type="InterPro" id="IPR004191">
    <property type="entry name" value="Integrase_Tn916-type_DNA-bd_N"/>
</dbReference>
<reference evidence="8 9" key="1">
    <citation type="submission" date="2019-03" db="EMBL/GenBank/DDBJ databases">
        <title>Genomic Encyclopedia of Type Strains, Phase IV (KMG-IV): sequencing the most valuable type-strain genomes for metagenomic binning, comparative biology and taxonomic classification.</title>
        <authorList>
            <person name="Goeker M."/>
        </authorList>
    </citation>
    <scope>NUCLEOTIDE SEQUENCE [LARGE SCALE GENOMIC DNA]</scope>
    <source>
        <strain evidence="8 9">DSM 28287</strain>
    </source>
</reference>
<dbReference type="EMBL" id="SNXO01000069">
    <property type="protein sequence ID" value="TDP44676.1"/>
    <property type="molecule type" value="Genomic_DNA"/>
</dbReference>
<evidence type="ECO:0000313" key="9">
    <source>
        <dbReference type="Proteomes" id="UP000295500"/>
    </source>
</evidence>